<feature type="region of interest" description="Disordered" evidence="1">
    <location>
        <begin position="305"/>
        <end position="324"/>
    </location>
</feature>
<protein>
    <submittedName>
        <fullName evidence="2">Uncharacterized protein</fullName>
    </submittedName>
</protein>
<keyword evidence="3" id="KW-1185">Reference proteome</keyword>
<accession>A0A444X0Y4</accession>
<name>A0A444X0Y4_ARAHY</name>
<reference evidence="2 3" key="1">
    <citation type="submission" date="2019-01" db="EMBL/GenBank/DDBJ databases">
        <title>Sequencing of cultivated peanut Arachis hypogaea provides insights into genome evolution and oil improvement.</title>
        <authorList>
            <person name="Chen X."/>
        </authorList>
    </citation>
    <scope>NUCLEOTIDE SEQUENCE [LARGE SCALE GENOMIC DNA]</scope>
    <source>
        <strain evidence="3">cv. Fuhuasheng</strain>
        <tissue evidence="2">Leaves</tissue>
    </source>
</reference>
<dbReference type="Proteomes" id="UP000289738">
    <property type="component" value="Chromosome B10"/>
</dbReference>
<proteinExistence type="predicted"/>
<gene>
    <name evidence="2" type="ORF">Ahy_B10g101965</name>
</gene>
<comment type="caution">
    <text evidence="2">The sequence shown here is derived from an EMBL/GenBank/DDBJ whole genome shotgun (WGS) entry which is preliminary data.</text>
</comment>
<feature type="compositionally biased region" description="Basic and acidic residues" evidence="1">
    <location>
        <begin position="312"/>
        <end position="324"/>
    </location>
</feature>
<organism evidence="2 3">
    <name type="scientific">Arachis hypogaea</name>
    <name type="common">Peanut</name>
    <dbReference type="NCBI Taxonomy" id="3818"/>
    <lineage>
        <taxon>Eukaryota</taxon>
        <taxon>Viridiplantae</taxon>
        <taxon>Streptophyta</taxon>
        <taxon>Embryophyta</taxon>
        <taxon>Tracheophyta</taxon>
        <taxon>Spermatophyta</taxon>
        <taxon>Magnoliopsida</taxon>
        <taxon>eudicotyledons</taxon>
        <taxon>Gunneridae</taxon>
        <taxon>Pentapetalae</taxon>
        <taxon>rosids</taxon>
        <taxon>fabids</taxon>
        <taxon>Fabales</taxon>
        <taxon>Fabaceae</taxon>
        <taxon>Papilionoideae</taxon>
        <taxon>50 kb inversion clade</taxon>
        <taxon>dalbergioids sensu lato</taxon>
        <taxon>Dalbergieae</taxon>
        <taxon>Pterocarpus clade</taxon>
        <taxon>Arachis</taxon>
    </lineage>
</organism>
<feature type="region of interest" description="Disordered" evidence="1">
    <location>
        <begin position="56"/>
        <end position="106"/>
    </location>
</feature>
<evidence type="ECO:0000313" key="3">
    <source>
        <dbReference type="Proteomes" id="UP000289738"/>
    </source>
</evidence>
<dbReference type="AlphaFoldDB" id="A0A444X0Y4"/>
<feature type="region of interest" description="Disordered" evidence="1">
    <location>
        <begin position="220"/>
        <end position="241"/>
    </location>
</feature>
<sequence length="324" mass="34808">MEEGLCQNSSDSVYKLGIVDVKPLRSLASVFPESTLGSTSAHPPYEFSPFLPVGVNQESRASPAPASAPAPAPAPVRSFRSSVVEEAAPRGADGDGSSSMEGISGAANDRNHQHQICVEANHLLVLFQLRSFRSPLVEEETLHGGNGDGSSPVDGLNGVVNDQNCMAPHMRGCKSSNTSIPAPTPLRVYRSPLVEEVNLRGPNVDAGSSFEGFNGVANAQKRSEPNSQGNKSSQKRSRVNQDSDFVLSMSISLSLEKRSDADRETVNFVLMTFDALRRRLLQLEEAKELNTTGVIKRADLGASNTMTLRGSNEPEKENRSSAWD</sequence>
<evidence type="ECO:0000313" key="2">
    <source>
        <dbReference type="EMBL" id="RYQ83320.1"/>
    </source>
</evidence>
<evidence type="ECO:0000256" key="1">
    <source>
        <dbReference type="SAM" id="MobiDB-lite"/>
    </source>
</evidence>
<dbReference type="EMBL" id="SDMP01000020">
    <property type="protein sequence ID" value="RYQ83320.1"/>
    <property type="molecule type" value="Genomic_DNA"/>
</dbReference>